<gene>
    <name evidence="2" type="ORF">BJX66DRAFT_331048</name>
</gene>
<evidence type="ECO:0000256" key="1">
    <source>
        <dbReference type="SAM" id="Coils"/>
    </source>
</evidence>
<dbReference type="EMBL" id="JBFTWV010000343">
    <property type="protein sequence ID" value="KAL2782704.1"/>
    <property type="molecule type" value="Genomic_DNA"/>
</dbReference>
<organism evidence="2 3">
    <name type="scientific">Aspergillus keveii</name>
    <dbReference type="NCBI Taxonomy" id="714993"/>
    <lineage>
        <taxon>Eukaryota</taxon>
        <taxon>Fungi</taxon>
        <taxon>Dikarya</taxon>
        <taxon>Ascomycota</taxon>
        <taxon>Pezizomycotina</taxon>
        <taxon>Eurotiomycetes</taxon>
        <taxon>Eurotiomycetidae</taxon>
        <taxon>Eurotiales</taxon>
        <taxon>Aspergillaceae</taxon>
        <taxon>Aspergillus</taxon>
        <taxon>Aspergillus subgen. Nidulantes</taxon>
    </lineage>
</organism>
<evidence type="ECO:0000313" key="2">
    <source>
        <dbReference type="EMBL" id="KAL2782704.1"/>
    </source>
</evidence>
<protein>
    <recommendedName>
        <fullName evidence="4">Ubiquinol-cytochrome-c reductase cytochrome c1</fullName>
    </recommendedName>
</protein>
<feature type="coiled-coil region" evidence="1">
    <location>
        <begin position="301"/>
        <end position="335"/>
    </location>
</feature>
<keyword evidence="1" id="KW-0175">Coiled coil</keyword>
<name>A0ABR4FHK4_9EURO</name>
<sequence>MASTLEYRRHIYLACKAIFSAQNAAIRKRKAIQKRLEGHKSSLQSLVPHFDIIQAATICQALLEKQVFQSEVKAKLEFPELFTSSMDRDSQHLESEKEAARSEAEIIEEIAMSYERDDEGADTEVPLCDHQNCIDERIERHTTVMSKPILAGNSLLPSFYPSYFPYRAQHAILSKVQHILEQSCFDFAQKWFPKDIEDHGWDCAEAVELTRWTKLIQKRSSKLPCDSVLVKGPELSSALSAVHKIRHTAVHRLSTTARGIDTLVLSAMRMTSILQDPLRTSQLEDLHLDLVSKTESIELQKKALESALAQDLEEIQFQREELNQKEENIRAKALKNDQEIKSLMGELIEETVEKVFCHDYRSQWEAEMAGFATADEGDDSSQ</sequence>
<reference evidence="2 3" key="1">
    <citation type="submission" date="2024-07" db="EMBL/GenBank/DDBJ databases">
        <title>Section-level genome sequencing and comparative genomics of Aspergillus sections Usti and Cavernicolus.</title>
        <authorList>
            <consortium name="Lawrence Berkeley National Laboratory"/>
            <person name="Nybo J.L."/>
            <person name="Vesth T.C."/>
            <person name="Theobald S."/>
            <person name="Frisvad J.C."/>
            <person name="Larsen T.O."/>
            <person name="Kjaerboelling I."/>
            <person name="Rothschild-Mancinelli K."/>
            <person name="Lyhne E.K."/>
            <person name="Kogle M.E."/>
            <person name="Barry K."/>
            <person name="Clum A."/>
            <person name="Na H."/>
            <person name="Ledsgaard L."/>
            <person name="Lin J."/>
            <person name="Lipzen A."/>
            <person name="Kuo A."/>
            <person name="Riley R."/>
            <person name="Mondo S."/>
            <person name="Labutti K."/>
            <person name="Haridas S."/>
            <person name="Pangalinan J."/>
            <person name="Salamov A.A."/>
            <person name="Simmons B.A."/>
            <person name="Magnuson J.K."/>
            <person name="Chen J."/>
            <person name="Drula E."/>
            <person name="Henrissat B."/>
            <person name="Wiebenga A."/>
            <person name="Lubbers R.J."/>
            <person name="Gomes A.C."/>
            <person name="Makela M.R."/>
            <person name="Stajich J."/>
            <person name="Grigoriev I.V."/>
            <person name="Mortensen U.H."/>
            <person name="De Vries R.P."/>
            <person name="Baker S.E."/>
            <person name="Andersen M.R."/>
        </authorList>
    </citation>
    <scope>NUCLEOTIDE SEQUENCE [LARGE SCALE GENOMIC DNA]</scope>
    <source>
        <strain evidence="2 3">CBS 209.92</strain>
    </source>
</reference>
<keyword evidence="3" id="KW-1185">Reference proteome</keyword>
<dbReference type="Proteomes" id="UP001610563">
    <property type="component" value="Unassembled WGS sequence"/>
</dbReference>
<proteinExistence type="predicted"/>
<comment type="caution">
    <text evidence="2">The sequence shown here is derived from an EMBL/GenBank/DDBJ whole genome shotgun (WGS) entry which is preliminary data.</text>
</comment>
<evidence type="ECO:0008006" key="4">
    <source>
        <dbReference type="Google" id="ProtNLM"/>
    </source>
</evidence>
<feature type="coiled-coil region" evidence="1">
    <location>
        <begin position="90"/>
        <end position="117"/>
    </location>
</feature>
<evidence type="ECO:0000313" key="3">
    <source>
        <dbReference type="Proteomes" id="UP001610563"/>
    </source>
</evidence>
<accession>A0ABR4FHK4</accession>